<organism evidence="1">
    <name type="scientific">Anguilla anguilla</name>
    <name type="common">European freshwater eel</name>
    <name type="synonym">Muraena anguilla</name>
    <dbReference type="NCBI Taxonomy" id="7936"/>
    <lineage>
        <taxon>Eukaryota</taxon>
        <taxon>Metazoa</taxon>
        <taxon>Chordata</taxon>
        <taxon>Craniata</taxon>
        <taxon>Vertebrata</taxon>
        <taxon>Euteleostomi</taxon>
        <taxon>Actinopterygii</taxon>
        <taxon>Neopterygii</taxon>
        <taxon>Teleostei</taxon>
        <taxon>Anguilliformes</taxon>
        <taxon>Anguillidae</taxon>
        <taxon>Anguilla</taxon>
    </lineage>
</organism>
<reference evidence="1" key="2">
    <citation type="journal article" date="2015" name="Fish Shellfish Immunol.">
        <title>Early steps in the European eel (Anguilla anguilla)-Vibrio vulnificus interaction in the gills: Role of the RtxA13 toxin.</title>
        <authorList>
            <person name="Callol A."/>
            <person name="Pajuelo D."/>
            <person name="Ebbesson L."/>
            <person name="Teles M."/>
            <person name="MacKenzie S."/>
            <person name="Amaro C."/>
        </authorList>
    </citation>
    <scope>NUCLEOTIDE SEQUENCE</scope>
</reference>
<proteinExistence type="predicted"/>
<reference evidence="1" key="1">
    <citation type="submission" date="2014-11" db="EMBL/GenBank/DDBJ databases">
        <authorList>
            <person name="Amaro Gonzalez C."/>
        </authorList>
    </citation>
    <scope>NUCLEOTIDE SEQUENCE</scope>
</reference>
<dbReference type="EMBL" id="GBXM01104772">
    <property type="protein sequence ID" value="JAH03805.1"/>
    <property type="molecule type" value="Transcribed_RNA"/>
</dbReference>
<sequence>MAGSDAQVLNLCRLFIEVQRDGGQPDEDPDGDGNACGNLIVLPPMGQGVGDGPVSLNTQAGDKEDGTVHVSIEKSHQHLAERFSKNPIIPIEMVGYL</sequence>
<dbReference type="AlphaFoldDB" id="A0A0E9PIA5"/>
<protein>
    <submittedName>
        <fullName evidence="1">Uncharacterized protein</fullName>
    </submittedName>
</protein>
<accession>A0A0E9PIA5</accession>
<evidence type="ECO:0000313" key="1">
    <source>
        <dbReference type="EMBL" id="JAH03805.1"/>
    </source>
</evidence>
<name>A0A0E9PIA5_ANGAN</name>